<dbReference type="AlphaFoldDB" id="A0A107IDP7"/>
<proteinExistence type="predicted"/>
<dbReference type="Proteomes" id="UP000062317">
    <property type="component" value="Unassembled WGS sequence"/>
</dbReference>
<dbReference type="Pfam" id="PF13262">
    <property type="entry name" value="DUF4054"/>
    <property type="match status" value="1"/>
</dbReference>
<gene>
    <name evidence="1" type="ORF">WT27_23675</name>
</gene>
<name>A0A107IDP7_9BURK</name>
<keyword evidence="2" id="KW-1185">Reference proteome</keyword>
<evidence type="ECO:0008006" key="3">
    <source>
        <dbReference type="Google" id="ProtNLM"/>
    </source>
</evidence>
<dbReference type="InterPro" id="IPR025127">
    <property type="entry name" value="DUF4054"/>
</dbReference>
<dbReference type="RefSeq" id="WP_060103035.1">
    <property type="nucleotide sequence ID" value="NZ_LPEQ01000009.1"/>
</dbReference>
<comment type="caution">
    <text evidence="1">The sequence shown here is derived from an EMBL/GenBank/DDBJ whole genome shotgun (WGS) entry which is preliminary data.</text>
</comment>
<protein>
    <recommendedName>
        <fullName evidence="3">DUF4054 domain-containing protein</fullName>
    </recommendedName>
</protein>
<dbReference type="EMBL" id="LPEQ01000009">
    <property type="protein sequence ID" value="KVV57933.1"/>
    <property type="molecule type" value="Genomic_DNA"/>
</dbReference>
<organism evidence="1 2">
    <name type="scientific">Burkholderia territorii</name>
    <dbReference type="NCBI Taxonomy" id="1503055"/>
    <lineage>
        <taxon>Bacteria</taxon>
        <taxon>Pseudomonadati</taxon>
        <taxon>Pseudomonadota</taxon>
        <taxon>Betaproteobacteria</taxon>
        <taxon>Burkholderiales</taxon>
        <taxon>Burkholderiaceae</taxon>
        <taxon>Burkholderia</taxon>
        <taxon>Burkholderia cepacia complex</taxon>
    </lineage>
</organism>
<evidence type="ECO:0000313" key="2">
    <source>
        <dbReference type="Proteomes" id="UP000062317"/>
    </source>
</evidence>
<reference evidence="1 2" key="1">
    <citation type="submission" date="2015-11" db="EMBL/GenBank/DDBJ databases">
        <title>Expanding the genomic diversity of Burkholderia species for the development of highly accurate diagnostics.</title>
        <authorList>
            <person name="Sahl J."/>
            <person name="Keim P."/>
            <person name="Wagner D."/>
        </authorList>
    </citation>
    <scope>NUCLEOTIDE SEQUENCE [LARGE SCALE GENOMIC DNA]</scope>
    <source>
        <strain evidence="1 2">MSMB1301WGS</strain>
    </source>
</reference>
<accession>A0A107IDP7</accession>
<evidence type="ECO:0000313" key="1">
    <source>
        <dbReference type="EMBL" id="KVV57933.1"/>
    </source>
</evidence>
<sequence length="140" mass="14974">MSTPTGVVAFDPAAFRAAFPAFAGLSDGTLNGYFAMACIFLNNSPASVVQDLTIRAQLLNFITAHLAFLLGRASSGDGSSAAVVGQMVSAGEGTVNASFAQVQSKNAEFWAQSEYGLIFWQMVLPFRTFRYFPAPCCVRR</sequence>